<dbReference type="Proteomes" id="UP001147782">
    <property type="component" value="Unassembled WGS sequence"/>
</dbReference>
<evidence type="ECO:0000313" key="2">
    <source>
        <dbReference type="Proteomes" id="UP001147782"/>
    </source>
</evidence>
<keyword evidence="2" id="KW-1185">Reference proteome</keyword>
<dbReference type="InterPro" id="IPR037171">
    <property type="entry name" value="NagB/RpiA_transferase-like"/>
</dbReference>
<evidence type="ECO:0000313" key="1">
    <source>
        <dbReference type="EMBL" id="KAJ5378300.1"/>
    </source>
</evidence>
<protein>
    <submittedName>
        <fullName evidence="1">Uncharacterized protein</fullName>
    </submittedName>
</protein>
<organism evidence="1 2">
    <name type="scientific">Penicillium cataractarum</name>
    <dbReference type="NCBI Taxonomy" id="2100454"/>
    <lineage>
        <taxon>Eukaryota</taxon>
        <taxon>Fungi</taxon>
        <taxon>Dikarya</taxon>
        <taxon>Ascomycota</taxon>
        <taxon>Pezizomycotina</taxon>
        <taxon>Eurotiomycetes</taxon>
        <taxon>Eurotiomycetidae</taxon>
        <taxon>Eurotiales</taxon>
        <taxon>Aspergillaceae</taxon>
        <taxon>Penicillium</taxon>
    </lineage>
</organism>
<proteinExistence type="predicted"/>
<dbReference type="EMBL" id="JAPZBS010000004">
    <property type="protein sequence ID" value="KAJ5378300.1"/>
    <property type="molecule type" value="Genomic_DNA"/>
</dbReference>
<reference evidence="1" key="2">
    <citation type="journal article" date="2023" name="IMA Fungus">
        <title>Comparative genomic study of the Penicillium genus elucidates a diverse pangenome and 15 lateral gene transfer events.</title>
        <authorList>
            <person name="Petersen C."/>
            <person name="Sorensen T."/>
            <person name="Nielsen M.R."/>
            <person name="Sondergaard T.E."/>
            <person name="Sorensen J.L."/>
            <person name="Fitzpatrick D.A."/>
            <person name="Frisvad J.C."/>
            <person name="Nielsen K.L."/>
        </authorList>
    </citation>
    <scope>NUCLEOTIDE SEQUENCE</scope>
    <source>
        <strain evidence="1">IBT 29864</strain>
    </source>
</reference>
<name>A0A9W9SHW9_9EURO</name>
<accession>A0A9W9SHW9</accession>
<dbReference type="AlphaFoldDB" id="A0A9W9SHW9"/>
<gene>
    <name evidence="1" type="ORF">N7496_005709</name>
</gene>
<sequence length="195" mass="21768">MNAAASGALESGLKQLRIDHRIGSHELTPIALTAFREVLIHLRCDASWWETARMAAWQLWKNRRESMGAATLNEFLGALADIETTASESLESGLVWDRILAVVDHHLENRRSMPSPIKKTFAIYLQIEFVPTAQSRFHQTLTIITLSASSTIRDSAEYHTLSRDSVLYLANIPFRARSSKPRDGGIISETTPGSH</sequence>
<dbReference type="RefSeq" id="XP_056557163.1">
    <property type="nucleotide sequence ID" value="XM_056698638.1"/>
</dbReference>
<dbReference type="GeneID" id="81437817"/>
<comment type="caution">
    <text evidence="1">The sequence shown here is derived from an EMBL/GenBank/DDBJ whole genome shotgun (WGS) entry which is preliminary data.</text>
</comment>
<dbReference type="OrthoDB" id="206213at2759"/>
<reference evidence="1" key="1">
    <citation type="submission" date="2022-11" db="EMBL/GenBank/DDBJ databases">
        <authorList>
            <person name="Petersen C."/>
        </authorList>
    </citation>
    <scope>NUCLEOTIDE SEQUENCE</scope>
    <source>
        <strain evidence="1">IBT 29864</strain>
    </source>
</reference>
<dbReference type="SUPFAM" id="SSF100950">
    <property type="entry name" value="NagB/RpiA/CoA transferase-like"/>
    <property type="match status" value="1"/>
</dbReference>